<protein>
    <recommendedName>
        <fullName evidence="4">AGC-kinase C-terminal domain-containing protein</fullName>
    </recommendedName>
</protein>
<dbReference type="OrthoDB" id="5226162at2759"/>
<dbReference type="GeneID" id="39576202"/>
<evidence type="ECO:0000313" key="2">
    <source>
        <dbReference type="EMBL" id="ROT41004.1"/>
    </source>
</evidence>
<keyword evidence="3" id="KW-1185">Reference proteome</keyword>
<reference evidence="2 3" key="1">
    <citation type="journal article" date="2018" name="Mol. Ecol.">
        <title>The obligate alkalophilic soda-lake fungus Sodiomyces alkalinus has shifted to a protein diet.</title>
        <authorList>
            <person name="Grum-Grzhimaylo A.A."/>
            <person name="Falkoski D.L."/>
            <person name="van den Heuvel J."/>
            <person name="Valero-Jimenez C.A."/>
            <person name="Min B."/>
            <person name="Choi I.G."/>
            <person name="Lipzen A."/>
            <person name="Daum C.G."/>
            <person name="Aanen D.K."/>
            <person name="Tsang A."/>
            <person name="Henrissat B."/>
            <person name="Bilanenko E.N."/>
            <person name="de Vries R.P."/>
            <person name="van Kan J.A.L."/>
            <person name="Grigoriev I.V."/>
            <person name="Debets A.J.M."/>
        </authorList>
    </citation>
    <scope>NUCLEOTIDE SEQUENCE [LARGE SCALE GENOMIC DNA]</scope>
    <source>
        <strain evidence="2 3">F11</strain>
    </source>
</reference>
<feature type="compositionally biased region" description="Basic and acidic residues" evidence="1">
    <location>
        <begin position="141"/>
        <end position="150"/>
    </location>
</feature>
<dbReference type="EMBL" id="ML119052">
    <property type="protein sequence ID" value="ROT41004.1"/>
    <property type="molecule type" value="Genomic_DNA"/>
</dbReference>
<feature type="region of interest" description="Disordered" evidence="1">
    <location>
        <begin position="1"/>
        <end position="57"/>
    </location>
</feature>
<name>A0A3N2Q2L2_SODAK</name>
<evidence type="ECO:0008006" key="4">
    <source>
        <dbReference type="Google" id="ProtNLM"/>
    </source>
</evidence>
<dbReference type="Proteomes" id="UP000272025">
    <property type="component" value="Unassembled WGS sequence"/>
</dbReference>
<feature type="region of interest" description="Disordered" evidence="1">
    <location>
        <begin position="171"/>
        <end position="225"/>
    </location>
</feature>
<organism evidence="2 3">
    <name type="scientific">Sodiomyces alkalinus (strain CBS 110278 / VKM F-3762 / F11)</name>
    <name type="common">Alkaliphilic filamentous fungus</name>
    <dbReference type="NCBI Taxonomy" id="1314773"/>
    <lineage>
        <taxon>Eukaryota</taxon>
        <taxon>Fungi</taxon>
        <taxon>Dikarya</taxon>
        <taxon>Ascomycota</taxon>
        <taxon>Pezizomycotina</taxon>
        <taxon>Sordariomycetes</taxon>
        <taxon>Hypocreomycetidae</taxon>
        <taxon>Glomerellales</taxon>
        <taxon>Plectosphaerellaceae</taxon>
        <taxon>Sodiomyces</taxon>
    </lineage>
</organism>
<feature type="region of interest" description="Disordered" evidence="1">
    <location>
        <begin position="118"/>
        <end position="150"/>
    </location>
</feature>
<proteinExistence type="predicted"/>
<sequence length="294" mass="33032">MPCAIANGCRLRPTKPQSPPPGAFELRKPSLSYSVSSVSSSSTNLPSPSMSRHHRHSRHLEFDPLALHPTYHAASHPTFVPPPRLGNRPFILNPNHETAVYSDSDAEDDILEEYFRADEASKSADSMSAPAVGSPTPMQHTGHERQAHNDEGGDYFMYKLRLLEHQERQQREAMSYAVGSRSSSPSAASELPRSRWSDSTIASTDLDLPQDGQEEEKQDDDASTYDEEDYLHIAVPERQPRHAKSWQNFSYKRTPAVAPRRPPLTMDGVEAFIKRGGWKRKGIVFEKDDVPTWE</sequence>
<evidence type="ECO:0000313" key="3">
    <source>
        <dbReference type="Proteomes" id="UP000272025"/>
    </source>
</evidence>
<feature type="compositionally biased region" description="Low complexity" evidence="1">
    <location>
        <begin position="30"/>
        <end position="50"/>
    </location>
</feature>
<evidence type="ECO:0000256" key="1">
    <source>
        <dbReference type="SAM" id="MobiDB-lite"/>
    </source>
</evidence>
<accession>A0A3N2Q2L2</accession>
<feature type="compositionally biased region" description="Low complexity" evidence="1">
    <location>
        <begin position="180"/>
        <end position="191"/>
    </location>
</feature>
<gene>
    <name evidence="2" type="ORF">SODALDRAFT_270652</name>
</gene>
<dbReference type="RefSeq" id="XP_028468810.1">
    <property type="nucleotide sequence ID" value="XM_028607724.1"/>
</dbReference>
<feature type="compositionally biased region" description="Acidic residues" evidence="1">
    <location>
        <begin position="212"/>
        <end position="225"/>
    </location>
</feature>
<dbReference type="AlphaFoldDB" id="A0A3N2Q2L2"/>